<evidence type="ECO:0000313" key="2">
    <source>
        <dbReference type="EMBL" id="KAJ8438779.1"/>
    </source>
</evidence>
<dbReference type="OrthoDB" id="423313at2759"/>
<dbReference type="CDD" id="cd03031">
    <property type="entry name" value="GRX_GRX_like"/>
    <property type="match status" value="1"/>
</dbReference>
<dbReference type="PANTHER" id="PTHR45669:SF18">
    <property type="entry name" value="GLUTAREDOXIN FAMILY PROTEIN"/>
    <property type="match status" value="1"/>
</dbReference>
<dbReference type="Proteomes" id="UP001153076">
    <property type="component" value="Unassembled WGS sequence"/>
</dbReference>
<keyword evidence="3" id="KW-1185">Reference proteome</keyword>
<dbReference type="AlphaFoldDB" id="A0A9Q1QEG8"/>
<gene>
    <name evidence="2" type="ORF">Cgig2_009897</name>
</gene>
<dbReference type="EMBL" id="JAKOGI010000241">
    <property type="protein sequence ID" value="KAJ8438779.1"/>
    <property type="molecule type" value="Genomic_DNA"/>
</dbReference>
<dbReference type="PANTHER" id="PTHR45669">
    <property type="entry name" value="GLUTAREDOXIN DOMAIN-CONTAINING CYSTEINE-RICH PROTEIN CG12206-RELATED"/>
    <property type="match status" value="1"/>
</dbReference>
<organism evidence="2 3">
    <name type="scientific">Carnegiea gigantea</name>
    <dbReference type="NCBI Taxonomy" id="171969"/>
    <lineage>
        <taxon>Eukaryota</taxon>
        <taxon>Viridiplantae</taxon>
        <taxon>Streptophyta</taxon>
        <taxon>Embryophyta</taxon>
        <taxon>Tracheophyta</taxon>
        <taxon>Spermatophyta</taxon>
        <taxon>Magnoliopsida</taxon>
        <taxon>eudicotyledons</taxon>
        <taxon>Gunneridae</taxon>
        <taxon>Pentapetalae</taxon>
        <taxon>Caryophyllales</taxon>
        <taxon>Cactineae</taxon>
        <taxon>Cactaceae</taxon>
        <taxon>Cactoideae</taxon>
        <taxon>Echinocereeae</taxon>
        <taxon>Carnegiea</taxon>
    </lineage>
</organism>
<dbReference type="InterPro" id="IPR002109">
    <property type="entry name" value="Glutaredoxin"/>
</dbReference>
<reference evidence="2" key="1">
    <citation type="submission" date="2022-04" db="EMBL/GenBank/DDBJ databases">
        <title>Carnegiea gigantea Genome sequencing and assembly v2.</title>
        <authorList>
            <person name="Copetti D."/>
            <person name="Sanderson M.J."/>
            <person name="Burquez A."/>
            <person name="Wojciechowski M.F."/>
        </authorList>
    </citation>
    <scope>NUCLEOTIDE SEQUENCE</scope>
    <source>
        <strain evidence="2">SGP5-SGP5p</strain>
        <tissue evidence="2">Aerial part</tissue>
    </source>
</reference>
<sequence>MAEIEENQVVKPSTKTSSLFNRSMTMHSVASTFSKKPFVSPPPIAVDRNASMKKWYDSFESAGTSLKGKVRQLRTLFESPKSLNLPSPTEPSPKIVSNQSFNKLKPTKSFSTDLRDAWSILDASTIRFPGTEDRVVVYFTSLRGIRRTFEDCYTVRLIFRGYRVFVDERDISMDAAYRKELQGLLGEKNVSLPQVFIKGRYVGGVDVIRQLNETGELRKLLQVLPMRDRNLICDACGDVRFLPCPNCNGSRKVFDEDEELMKRCLECNENATSCVCCILWLPMSELLTYSSMRCCSVSVAKNHSGLLLADSFLRAAQNPEPIRVRCC</sequence>
<proteinExistence type="predicted"/>
<dbReference type="Pfam" id="PF00462">
    <property type="entry name" value="Glutaredoxin"/>
    <property type="match status" value="1"/>
</dbReference>
<evidence type="ECO:0000259" key="1">
    <source>
        <dbReference type="Pfam" id="PF00462"/>
    </source>
</evidence>
<dbReference type="SUPFAM" id="SSF52833">
    <property type="entry name" value="Thioredoxin-like"/>
    <property type="match status" value="1"/>
</dbReference>
<evidence type="ECO:0000313" key="3">
    <source>
        <dbReference type="Proteomes" id="UP001153076"/>
    </source>
</evidence>
<dbReference type="Pfam" id="PF23733">
    <property type="entry name" value="GRXCR1-2_C"/>
    <property type="match status" value="1"/>
</dbReference>
<dbReference type="InterPro" id="IPR036249">
    <property type="entry name" value="Thioredoxin-like_sf"/>
</dbReference>
<dbReference type="Gene3D" id="3.40.30.10">
    <property type="entry name" value="Glutaredoxin"/>
    <property type="match status" value="1"/>
</dbReference>
<dbReference type="PROSITE" id="PS51354">
    <property type="entry name" value="GLUTAREDOXIN_2"/>
    <property type="match status" value="1"/>
</dbReference>
<name>A0A9Q1QEG8_9CARY</name>
<comment type="caution">
    <text evidence="2">The sequence shown here is derived from an EMBL/GenBank/DDBJ whole genome shotgun (WGS) entry which is preliminary data.</text>
</comment>
<feature type="domain" description="Glutaredoxin" evidence="1">
    <location>
        <begin position="136"/>
        <end position="202"/>
    </location>
</feature>
<accession>A0A9Q1QEG8</accession>
<protein>
    <recommendedName>
        <fullName evidence="1">Glutaredoxin domain-containing protein</fullName>
    </recommendedName>
</protein>